<dbReference type="Gene3D" id="1.10.510.10">
    <property type="entry name" value="Transferase(Phosphotransferase) domain 1"/>
    <property type="match status" value="2"/>
</dbReference>
<dbReference type="InterPro" id="IPR000409">
    <property type="entry name" value="BEACH_dom"/>
</dbReference>
<sequence>MESEAADTGGNHCYDCLQRRIAADFSDRLIFRYGLSDSALPFASKAVVQIDLNNKSNINDSSAQLVLIESANGDGIPSLSPISRSGPASYAAVERIVEEFLSGSVEDAVVSSLNLLIEGKPSGSDGPDFLRLIGLPEEEAAADRPRRVRHPNIVPVLALLDAKGHSNLLHPKPPFTLENVLNYSPKALKSDWHIRFLIYQMISAIAHVHDLGLSHGNICPSELFLSDSCWVWLSIPGNPFKKPDFCGTSDCISQALYADLKLSRSDDWRVCFKRWWAGELSNYEYLLLLNQLAGRRWGDHTFHIVMPWVIDFTVKPDEGSDAGWRDLSKSKWRLAKGDEQLDFTYSTSEVPHHVSDECLSELAVCSYKARRLPLSVLRSAVRSVYEPNEYPSSMQRLYQWTPDECIPEFYSDPLVFESIHPGMSDLAIPNWARSPEEFVKLHREALESDHVSRLIHHWIDITFGYKLSGLASVEAKNVFLPSSDHTVPKSSGRRQLFTRPHPLRRGFALDASCLEEFEEADKFCEHARYLSPPYRYRDPVADVSTAEILREQPKCEAVEKSDQVLPVLSHVDLSCLLECMEAEEECSSGSQELLLWRQKSRGSFSEGFAEDVFSMGCVIAELYLKRPLFDSVSLAAYRDKGILPGMVEQLPPQVALLVKEAIQKEWRRRPLAKYLLESPFFPSTVRLLMFGNVKQTILPLFHCFGKGLCADGIDALVRIDSFLTLDGLVSLLPKEAILKELIQDQICIPVRVLLQTRIDLPVIQWEYTGESSKSVPYDKDQRPGYGKISASEYNPAKLLLNGVGWSIPQSQGARGGKIMVNLKKLDVPQEGANTDYTVTSSFTKSDPWFWFPSSIACWDGSEFLGRTIGPKDEIPWKIRASILYSVRAHPGALRKSFLGYYDFVLSPYLEKYLFFQVVNHILIFSASGRVASCDGTIHVWNSHSGKLISAYAEQTNNYSQSSTRTVYKGNMDPDNLSGGILSSAFNGNLYTCMHYLETENKLIAGMGNGSLSMRPEVKSDDFLLNLSSLACLSWFIDIVHDRKLHICKSDGGRKGCIILFLDCSWTEFWALQASGC</sequence>
<proteinExistence type="predicted"/>
<dbReference type="CDD" id="cd06071">
    <property type="entry name" value="Beach"/>
    <property type="match status" value="1"/>
</dbReference>
<organism evidence="2 3">
    <name type="scientific">Acorus gramineus</name>
    <name type="common">Dwarf sweet flag</name>
    <dbReference type="NCBI Taxonomy" id="55184"/>
    <lineage>
        <taxon>Eukaryota</taxon>
        <taxon>Viridiplantae</taxon>
        <taxon>Streptophyta</taxon>
        <taxon>Embryophyta</taxon>
        <taxon>Tracheophyta</taxon>
        <taxon>Spermatophyta</taxon>
        <taxon>Magnoliopsida</taxon>
        <taxon>Liliopsida</taxon>
        <taxon>Acoraceae</taxon>
        <taxon>Acorus</taxon>
    </lineage>
</organism>
<reference evidence="2" key="2">
    <citation type="submission" date="2023-06" db="EMBL/GenBank/DDBJ databases">
        <authorList>
            <person name="Ma L."/>
            <person name="Liu K.-W."/>
            <person name="Li Z."/>
            <person name="Hsiao Y.-Y."/>
            <person name="Qi Y."/>
            <person name="Fu T."/>
            <person name="Tang G."/>
            <person name="Zhang D."/>
            <person name="Sun W.-H."/>
            <person name="Liu D.-K."/>
            <person name="Li Y."/>
            <person name="Chen G.-Z."/>
            <person name="Liu X.-D."/>
            <person name="Liao X.-Y."/>
            <person name="Jiang Y.-T."/>
            <person name="Yu X."/>
            <person name="Hao Y."/>
            <person name="Huang J."/>
            <person name="Zhao X.-W."/>
            <person name="Ke S."/>
            <person name="Chen Y.-Y."/>
            <person name="Wu W.-L."/>
            <person name="Hsu J.-L."/>
            <person name="Lin Y.-F."/>
            <person name="Huang M.-D."/>
            <person name="Li C.-Y."/>
            <person name="Huang L."/>
            <person name="Wang Z.-W."/>
            <person name="Zhao X."/>
            <person name="Zhong W.-Y."/>
            <person name="Peng D.-H."/>
            <person name="Ahmad S."/>
            <person name="Lan S."/>
            <person name="Zhang J.-S."/>
            <person name="Tsai W.-C."/>
            <person name="Van De Peer Y."/>
            <person name="Liu Z.-J."/>
        </authorList>
    </citation>
    <scope>NUCLEOTIDE SEQUENCE</scope>
    <source>
        <strain evidence="2">SCP</strain>
        <tissue evidence="2">Leaves</tissue>
    </source>
</reference>
<dbReference type="Pfam" id="PF02138">
    <property type="entry name" value="Beach"/>
    <property type="match status" value="1"/>
</dbReference>
<dbReference type="InterPro" id="IPR036372">
    <property type="entry name" value="BEACH_dom_sf"/>
</dbReference>
<dbReference type="InterPro" id="IPR011009">
    <property type="entry name" value="Kinase-like_dom_sf"/>
</dbReference>
<dbReference type="Gene3D" id="1.10.1540.10">
    <property type="entry name" value="BEACH domain"/>
    <property type="match status" value="1"/>
</dbReference>
<dbReference type="SUPFAM" id="SSF56112">
    <property type="entry name" value="Protein kinase-like (PK-like)"/>
    <property type="match status" value="2"/>
</dbReference>
<name>A0AAV9BP88_ACOGR</name>
<evidence type="ECO:0000313" key="3">
    <source>
        <dbReference type="Proteomes" id="UP001179952"/>
    </source>
</evidence>
<dbReference type="PANTHER" id="PTHR46866:SF1">
    <property type="entry name" value="GH12955P"/>
    <property type="match status" value="1"/>
</dbReference>
<gene>
    <name evidence="2" type="ORF">QJS04_geneDACA015830</name>
</gene>
<keyword evidence="3" id="KW-1185">Reference proteome</keyword>
<dbReference type="AlphaFoldDB" id="A0AAV9BP88"/>
<dbReference type="PROSITE" id="PS50197">
    <property type="entry name" value="BEACH"/>
    <property type="match status" value="1"/>
</dbReference>
<evidence type="ECO:0000313" key="2">
    <source>
        <dbReference type="EMBL" id="KAK1278106.1"/>
    </source>
</evidence>
<dbReference type="Proteomes" id="UP001179952">
    <property type="component" value="Unassembled WGS sequence"/>
</dbReference>
<accession>A0AAV9BP88</accession>
<reference evidence="2" key="1">
    <citation type="journal article" date="2023" name="Nat. Commun.">
        <title>Diploid and tetraploid genomes of Acorus and the evolution of monocots.</title>
        <authorList>
            <person name="Ma L."/>
            <person name="Liu K.W."/>
            <person name="Li Z."/>
            <person name="Hsiao Y.Y."/>
            <person name="Qi Y."/>
            <person name="Fu T."/>
            <person name="Tang G.D."/>
            <person name="Zhang D."/>
            <person name="Sun W.H."/>
            <person name="Liu D.K."/>
            <person name="Li Y."/>
            <person name="Chen G.Z."/>
            <person name="Liu X.D."/>
            <person name="Liao X.Y."/>
            <person name="Jiang Y.T."/>
            <person name="Yu X."/>
            <person name="Hao Y."/>
            <person name="Huang J."/>
            <person name="Zhao X.W."/>
            <person name="Ke S."/>
            <person name="Chen Y.Y."/>
            <person name="Wu W.L."/>
            <person name="Hsu J.L."/>
            <person name="Lin Y.F."/>
            <person name="Huang M.D."/>
            <person name="Li C.Y."/>
            <person name="Huang L."/>
            <person name="Wang Z.W."/>
            <person name="Zhao X."/>
            <person name="Zhong W.Y."/>
            <person name="Peng D.H."/>
            <person name="Ahmad S."/>
            <person name="Lan S."/>
            <person name="Zhang J.S."/>
            <person name="Tsai W.C."/>
            <person name="Van de Peer Y."/>
            <person name="Liu Z.J."/>
        </authorList>
    </citation>
    <scope>NUCLEOTIDE SEQUENCE</scope>
    <source>
        <strain evidence="2">SCP</strain>
    </source>
</reference>
<comment type="caution">
    <text evidence="2">The sequence shown here is derived from an EMBL/GenBank/DDBJ whole genome shotgun (WGS) entry which is preliminary data.</text>
</comment>
<dbReference type="PANTHER" id="PTHR46866">
    <property type="entry name" value="GH12955P"/>
    <property type="match status" value="1"/>
</dbReference>
<feature type="domain" description="BEACH" evidence="1">
    <location>
        <begin position="260"/>
        <end position="529"/>
    </location>
</feature>
<evidence type="ECO:0000259" key="1">
    <source>
        <dbReference type="PROSITE" id="PS50197"/>
    </source>
</evidence>
<dbReference type="SUPFAM" id="SSF81837">
    <property type="entry name" value="BEACH domain"/>
    <property type="match status" value="1"/>
</dbReference>
<dbReference type="SMART" id="SM01026">
    <property type="entry name" value="Beach"/>
    <property type="match status" value="1"/>
</dbReference>
<protein>
    <recommendedName>
        <fullName evidence="1">BEACH domain-containing protein</fullName>
    </recommendedName>
</protein>
<dbReference type="EMBL" id="JAUJYN010000002">
    <property type="protein sequence ID" value="KAK1278106.1"/>
    <property type="molecule type" value="Genomic_DNA"/>
</dbReference>